<evidence type="ECO:0000313" key="7">
    <source>
        <dbReference type="EMBL" id="GAH47506.1"/>
    </source>
</evidence>
<accession>X1FPC7</accession>
<keyword evidence="1" id="KW-0004">4Fe-4S</keyword>
<comment type="caution">
    <text evidence="7">The sequence shown here is derived from an EMBL/GenBank/DDBJ whole genome shotgun (WGS) entry which is preliminary data.</text>
</comment>
<dbReference type="GO" id="GO:0016491">
    <property type="term" value="F:oxidoreductase activity"/>
    <property type="evidence" value="ECO:0007669"/>
    <property type="project" value="UniProtKB-KW"/>
</dbReference>
<evidence type="ECO:0000256" key="4">
    <source>
        <dbReference type="ARBA" id="ARBA00023004"/>
    </source>
</evidence>
<dbReference type="GO" id="GO:0005886">
    <property type="term" value="C:plasma membrane"/>
    <property type="evidence" value="ECO:0007669"/>
    <property type="project" value="TreeGrafter"/>
</dbReference>
<dbReference type="GO" id="GO:0046872">
    <property type="term" value="F:metal ion binding"/>
    <property type="evidence" value="ECO:0007669"/>
    <property type="project" value="UniProtKB-KW"/>
</dbReference>
<organism evidence="7">
    <name type="scientific">marine sediment metagenome</name>
    <dbReference type="NCBI Taxonomy" id="412755"/>
    <lineage>
        <taxon>unclassified sequences</taxon>
        <taxon>metagenomes</taxon>
        <taxon>ecological metagenomes</taxon>
    </lineage>
</organism>
<keyword evidence="3" id="KW-0560">Oxidoreductase</keyword>
<dbReference type="PANTHER" id="PTHR43255">
    <property type="entry name" value="IRON-SULFUR-BINDING OXIDOREDUCTASE FADF-RELATED-RELATED"/>
    <property type="match status" value="1"/>
</dbReference>
<keyword evidence="2" id="KW-0479">Metal-binding</keyword>
<dbReference type="Pfam" id="PF02754">
    <property type="entry name" value="CCG"/>
    <property type="match status" value="1"/>
</dbReference>
<dbReference type="InterPro" id="IPR004017">
    <property type="entry name" value="Cys_rich_dom"/>
</dbReference>
<dbReference type="AlphaFoldDB" id="X1FPC7"/>
<keyword evidence="5" id="KW-0411">Iron-sulfur</keyword>
<feature type="non-terminal residue" evidence="7">
    <location>
        <position position="1"/>
    </location>
</feature>
<dbReference type="EMBL" id="BARU01024075">
    <property type="protein sequence ID" value="GAH47506.1"/>
    <property type="molecule type" value="Genomic_DNA"/>
</dbReference>
<gene>
    <name evidence="7" type="ORF">S03H2_38994</name>
</gene>
<sequence length="276" mass="30793">PGVTFSTRCPSATKYLFDSYGAYGKMRIGLAMLEGRLDYSDELLKILYACTLCGACDVGCKRNLDLEIELTLEALRIKAVRDGKGPMPQHKKVAQNISTKHNRFGSPHQDRNKWLPAGIKPSPKAEVLYFVGCSASYTSPEIAQATVKILNASGTPFMLMPDEWCCGNVLYSVGMIDEARELARRNIEAVKKTGAKTLLLSCAEGYRMWKVDYPKLLNISTEDLGFKVVHLVELADELIKKGALKLANRVDLRLTYHDSCSLSRLSEPWVPWQGER</sequence>
<evidence type="ECO:0000259" key="6">
    <source>
        <dbReference type="Pfam" id="PF02754"/>
    </source>
</evidence>
<proteinExistence type="predicted"/>
<feature type="domain" description="Cysteine-rich" evidence="6">
    <location>
        <begin position="127"/>
        <end position="203"/>
    </location>
</feature>
<dbReference type="InterPro" id="IPR051460">
    <property type="entry name" value="HdrC_iron-sulfur_subunit"/>
</dbReference>
<evidence type="ECO:0000256" key="1">
    <source>
        <dbReference type="ARBA" id="ARBA00022485"/>
    </source>
</evidence>
<evidence type="ECO:0000256" key="5">
    <source>
        <dbReference type="ARBA" id="ARBA00023014"/>
    </source>
</evidence>
<protein>
    <recommendedName>
        <fullName evidence="6">Cysteine-rich domain-containing protein</fullName>
    </recommendedName>
</protein>
<reference evidence="7" key="1">
    <citation type="journal article" date="2014" name="Front. Microbiol.">
        <title>High frequency of phylogenetically diverse reductive dehalogenase-homologous genes in deep subseafloor sedimentary metagenomes.</title>
        <authorList>
            <person name="Kawai M."/>
            <person name="Futagami T."/>
            <person name="Toyoda A."/>
            <person name="Takaki Y."/>
            <person name="Nishi S."/>
            <person name="Hori S."/>
            <person name="Arai W."/>
            <person name="Tsubouchi T."/>
            <person name="Morono Y."/>
            <person name="Uchiyama I."/>
            <person name="Ito T."/>
            <person name="Fujiyama A."/>
            <person name="Inagaki F."/>
            <person name="Takami H."/>
        </authorList>
    </citation>
    <scope>NUCLEOTIDE SEQUENCE</scope>
    <source>
        <strain evidence="7">Expedition CK06-06</strain>
    </source>
</reference>
<dbReference type="PANTHER" id="PTHR43255:SF1">
    <property type="entry name" value="IRON-SULFUR-BINDING OXIDOREDUCTASE FADF-RELATED"/>
    <property type="match status" value="1"/>
</dbReference>
<evidence type="ECO:0000256" key="2">
    <source>
        <dbReference type="ARBA" id="ARBA00022723"/>
    </source>
</evidence>
<dbReference type="GO" id="GO:0051539">
    <property type="term" value="F:4 iron, 4 sulfur cluster binding"/>
    <property type="evidence" value="ECO:0007669"/>
    <property type="project" value="UniProtKB-KW"/>
</dbReference>
<name>X1FPC7_9ZZZZ</name>
<keyword evidence="4" id="KW-0408">Iron</keyword>
<feature type="non-terminal residue" evidence="7">
    <location>
        <position position="276"/>
    </location>
</feature>
<evidence type="ECO:0000256" key="3">
    <source>
        <dbReference type="ARBA" id="ARBA00023002"/>
    </source>
</evidence>